<feature type="compositionally biased region" description="Basic and acidic residues" evidence="1">
    <location>
        <begin position="1"/>
        <end position="10"/>
    </location>
</feature>
<name>L0K174_9EURY</name>
<reference evidence="2 3" key="1">
    <citation type="submission" date="2012-11" db="EMBL/GenBank/DDBJ databases">
        <title>FINISHED of Natronococcus occultus SP4, DSM 3396.</title>
        <authorList>
            <consortium name="DOE Joint Genome Institute"/>
            <person name="Eisen J."/>
            <person name="Huntemann M."/>
            <person name="Wei C.-L."/>
            <person name="Han J."/>
            <person name="Detter J.C."/>
            <person name="Han C."/>
            <person name="Tapia R."/>
            <person name="Chen A."/>
            <person name="Kyrpides N."/>
            <person name="Mavromatis K."/>
            <person name="Markowitz V."/>
            <person name="Szeto E."/>
            <person name="Ivanova N."/>
            <person name="Mikhailova N."/>
            <person name="Ovchinnikova G."/>
            <person name="Pagani I."/>
            <person name="Pati A."/>
            <person name="Goodwin L."/>
            <person name="Nordberg H.P."/>
            <person name="Cantor M.N."/>
            <person name="Hua S.X."/>
            <person name="Woyke T."/>
            <person name="Eisen J."/>
            <person name="Klenk H.-P."/>
            <person name="Klenk H.-P."/>
        </authorList>
    </citation>
    <scope>NUCLEOTIDE SEQUENCE [LARGE SCALE GENOMIC DNA]</scope>
    <source>
        <strain evidence="2 3">SP4</strain>
    </source>
</reference>
<gene>
    <name evidence="2" type="ORF">Natoc_2338</name>
</gene>
<keyword evidence="3" id="KW-1185">Reference proteome</keyword>
<dbReference type="GeneID" id="14404022"/>
<feature type="region of interest" description="Disordered" evidence="1">
    <location>
        <begin position="1"/>
        <end position="65"/>
    </location>
</feature>
<accession>L0K174</accession>
<organism evidence="2 3">
    <name type="scientific">Natronococcus occultus SP4</name>
    <dbReference type="NCBI Taxonomy" id="694430"/>
    <lineage>
        <taxon>Archaea</taxon>
        <taxon>Methanobacteriati</taxon>
        <taxon>Methanobacteriota</taxon>
        <taxon>Stenosarchaea group</taxon>
        <taxon>Halobacteria</taxon>
        <taxon>Halobacteriales</taxon>
        <taxon>Natrialbaceae</taxon>
        <taxon>Natronococcus</taxon>
    </lineage>
</organism>
<dbReference type="eggNOG" id="arCOG04698">
    <property type="taxonomic scope" value="Archaea"/>
</dbReference>
<proteinExistence type="predicted"/>
<dbReference type="Pfam" id="PF24332">
    <property type="entry name" value="DUF7500"/>
    <property type="match status" value="1"/>
</dbReference>
<evidence type="ECO:0000313" key="3">
    <source>
        <dbReference type="Proteomes" id="UP000010878"/>
    </source>
</evidence>
<evidence type="ECO:0000256" key="1">
    <source>
        <dbReference type="SAM" id="MobiDB-lite"/>
    </source>
</evidence>
<dbReference type="AlphaFoldDB" id="L0K174"/>
<dbReference type="KEGG" id="nou:Natoc_2338"/>
<dbReference type="STRING" id="694430.Natoc_2338"/>
<dbReference type="RefSeq" id="WP_015321557.1">
    <property type="nucleotide sequence ID" value="NC_019974.1"/>
</dbReference>
<evidence type="ECO:0000313" key="2">
    <source>
        <dbReference type="EMBL" id="AGB38114.1"/>
    </source>
</evidence>
<dbReference type="HOGENOM" id="CLU_1820974_0_0_2"/>
<dbReference type="EMBL" id="CP003929">
    <property type="protein sequence ID" value="AGB38114.1"/>
    <property type="molecule type" value="Genomic_DNA"/>
</dbReference>
<feature type="compositionally biased region" description="Basic and acidic residues" evidence="1">
    <location>
        <begin position="18"/>
        <end position="65"/>
    </location>
</feature>
<dbReference type="InterPro" id="IPR055923">
    <property type="entry name" value="DUF7500"/>
</dbReference>
<sequence length="125" mass="13844">MTEDGPRDEGVLTPEELALEHDSVAELGENRFLVRSEGDASPERALPDGRGGHDHATPRVGDTPEPHAVDIALKVDGEVARYRTSSNDVREVFAELLTWYATQLDADLSPEETLRLMLEHADLER</sequence>
<dbReference type="OrthoDB" id="177137at2157"/>
<dbReference type="Proteomes" id="UP000010878">
    <property type="component" value="Chromosome"/>
</dbReference>
<protein>
    <submittedName>
        <fullName evidence="2">Uncharacterized protein</fullName>
    </submittedName>
</protein>